<protein>
    <submittedName>
        <fullName evidence="2">Alkylhydroperoxidase AhpD core</fullName>
    </submittedName>
</protein>
<sequence length="169" mass="17803">MDWKPLGGRHCGAQTEPIDSPGASVSRSVALQYYLGRSVMSVMRTLLASAGLALLLALATEPSVSAQEAPEWMKQTLPEQALKPHWDESRAVMNPTGALDAKTKQLIALGVAAQIPCAYCVSAHTKAAKAAGATDAQIKEAIATAALVRFNSTMLNGSDGGTEWSPQRK</sequence>
<dbReference type="Gene3D" id="1.20.1290.10">
    <property type="entry name" value="AhpD-like"/>
    <property type="match status" value="1"/>
</dbReference>
<keyword evidence="3" id="KW-1185">Reference proteome</keyword>
<dbReference type="NCBIfam" id="TIGR00778">
    <property type="entry name" value="ahpD_dom"/>
    <property type="match status" value="1"/>
</dbReference>
<dbReference type="KEGG" id="rme:Rmet_4347"/>
<dbReference type="GO" id="GO:0051920">
    <property type="term" value="F:peroxiredoxin activity"/>
    <property type="evidence" value="ECO:0007669"/>
    <property type="project" value="InterPro"/>
</dbReference>
<proteinExistence type="predicted"/>
<dbReference type="InterPro" id="IPR004675">
    <property type="entry name" value="AhpD_core"/>
</dbReference>
<gene>
    <name evidence="2" type="ordered locus">Rmet_4347</name>
</gene>
<dbReference type="AlphaFoldDB" id="Q1LF64"/>
<evidence type="ECO:0000313" key="3">
    <source>
        <dbReference type="Proteomes" id="UP000002429"/>
    </source>
</evidence>
<dbReference type="Proteomes" id="UP000002429">
    <property type="component" value="Plasmid megaplasmid"/>
</dbReference>
<keyword evidence="2" id="KW-0614">Plasmid</keyword>
<evidence type="ECO:0000313" key="2">
    <source>
        <dbReference type="EMBL" id="ABF11212.1"/>
    </source>
</evidence>
<reference evidence="3" key="1">
    <citation type="journal article" date="2010" name="PLoS ONE">
        <title>The complete genome sequence of Cupriavidus metallidurans strain CH34, a master survivalist in harsh and anthropogenic environments.</title>
        <authorList>
            <person name="Janssen P.J."/>
            <person name="Van Houdt R."/>
            <person name="Moors H."/>
            <person name="Monsieurs P."/>
            <person name="Morin N."/>
            <person name="Michaux A."/>
            <person name="Benotmane M.A."/>
            <person name="Leys N."/>
            <person name="Vallaeys T."/>
            <person name="Lapidus A."/>
            <person name="Monchy S."/>
            <person name="Medigue C."/>
            <person name="Taghavi S."/>
            <person name="McCorkle S."/>
            <person name="Dunn J."/>
            <person name="van der Lelie D."/>
            <person name="Mergeay M."/>
        </authorList>
    </citation>
    <scope>NUCLEOTIDE SEQUENCE [LARGE SCALE GENOMIC DNA]</scope>
    <source>
        <strain evidence="3">ATCC 43123 / DSM 2839 / NBRC 102507 / CH34</strain>
    </source>
</reference>
<dbReference type="SUPFAM" id="SSF69118">
    <property type="entry name" value="AhpD-like"/>
    <property type="match status" value="1"/>
</dbReference>
<geneLocation type="plasmid" evidence="2 3">
    <name>megaplasmid</name>
</geneLocation>
<dbReference type="EMBL" id="CP000353">
    <property type="protein sequence ID" value="ABF11212.1"/>
    <property type="molecule type" value="Genomic_DNA"/>
</dbReference>
<dbReference type="PANTHER" id="PTHR33930">
    <property type="entry name" value="ALKYL HYDROPEROXIDE REDUCTASE AHPD"/>
    <property type="match status" value="1"/>
</dbReference>
<evidence type="ECO:0000259" key="1">
    <source>
        <dbReference type="Pfam" id="PF02627"/>
    </source>
</evidence>
<feature type="domain" description="Carboxymuconolactone decarboxylase-like" evidence="1">
    <location>
        <begin position="92"/>
        <end position="153"/>
    </location>
</feature>
<dbReference type="PANTHER" id="PTHR33930:SF2">
    <property type="entry name" value="BLR3452 PROTEIN"/>
    <property type="match status" value="1"/>
</dbReference>
<dbReference type="InterPro" id="IPR029032">
    <property type="entry name" value="AhpD-like"/>
</dbReference>
<dbReference type="eggNOG" id="COG0599">
    <property type="taxonomic scope" value="Bacteria"/>
</dbReference>
<organism evidence="2 3">
    <name type="scientific">Cupriavidus metallidurans (strain ATCC 43123 / DSM 2839 / NBRC 102507 / CH34)</name>
    <name type="common">Ralstonia metallidurans</name>
    <dbReference type="NCBI Taxonomy" id="266264"/>
    <lineage>
        <taxon>Bacteria</taxon>
        <taxon>Pseudomonadati</taxon>
        <taxon>Pseudomonadota</taxon>
        <taxon>Betaproteobacteria</taxon>
        <taxon>Burkholderiales</taxon>
        <taxon>Burkholderiaceae</taxon>
        <taxon>Cupriavidus</taxon>
    </lineage>
</organism>
<name>Q1LF64_CUPMC</name>
<accession>Q1LF64</accession>
<dbReference type="Pfam" id="PF02627">
    <property type="entry name" value="CMD"/>
    <property type="match status" value="1"/>
</dbReference>
<dbReference type="InterPro" id="IPR003779">
    <property type="entry name" value="CMD-like"/>
</dbReference>
<dbReference type="HOGENOM" id="CLU_1577221_0_0_4"/>